<comment type="caution">
    <text evidence="1">The sequence shown here is derived from an EMBL/GenBank/DDBJ whole genome shotgun (WGS) entry which is preliminary data.</text>
</comment>
<reference evidence="1 2" key="1">
    <citation type="submission" date="2020-08" db="EMBL/GenBank/DDBJ databases">
        <title>Genomic Encyclopedia of Type Strains, Phase III (KMG-III): the genomes of soil and plant-associated and newly described type strains.</title>
        <authorList>
            <person name="Whitman W."/>
        </authorList>
    </citation>
    <scope>NUCLEOTIDE SEQUENCE [LARGE SCALE GENOMIC DNA]</scope>
    <source>
        <strain evidence="1 2">CECT 3146</strain>
    </source>
</reference>
<dbReference type="GO" id="GO:0000428">
    <property type="term" value="C:DNA-directed RNA polymerase complex"/>
    <property type="evidence" value="ECO:0007669"/>
    <property type="project" value="UniProtKB-KW"/>
</dbReference>
<dbReference type="AlphaFoldDB" id="A0A7W8B2W8"/>
<sequence>MHHPPQVISWYRHKTYQCPHCRHDTVAEPSRWVVFTCCNCSTRFTCFPRLQRLLRHAGVTCEVCTERHPVPVDGEPFGYLRRRHTGVGGYAPDRFEAWVYDAEEVTAHRDGVRYLNSRPSRAEAMTDLAHWRSMFGPVEDDLSSVLAVVADEEFFRYGPHVSEEHQAGFLEGVLEVYGVGALRAYLPPHPRHGQFRVDSASFAWGLIAPSGLEGIYTRTAPRALAAHAPQL</sequence>
<keyword evidence="1" id="KW-0240">DNA-directed RNA polymerase</keyword>
<gene>
    <name evidence="1" type="ORF">FHS40_008434</name>
</gene>
<name>A0A7W8B2W8_STRST</name>
<keyword evidence="1" id="KW-0804">Transcription</keyword>
<dbReference type="RefSeq" id="WP_184926258.1">
    <property type="nucleotide sequence ID" value="NZ_BMSQ01000030.1"/>
</dbReference>
<dbReference type="EMBL" id="JACHJD010000026">
    <property type="protein sequence ID" value="MBB5109306.1"/>
    <property type="molecule type" value="Genomic_DNA"/>
</dbReference>
<evidence type="ECO:0000313" key="1">
    <source>
        <dbReference type="EMBL" id="MBB5109306.1"/>
    </source>
</evidence>
<protein>
    <submittedName>
        <fullName evidence="1">DNA-directed RNA polymerase subunit RPC12/RpoP</fullName>
    </submittedName>
</protein>
<dbReference type="Proteomes" id="UP000549009">
    <property type="component" value="Unassembled WGS sequence"/>
</dbReference>
<accession>A0A7W8B2W8</accession>
<proteinExistence type="predicted"/>
<keyword evidence="2" id="KW-1185">Reference proteome</keyword>
<evidence type="ECO:0000313" key="2">
    <source>
        <dbReference type="Proteomes" id="UP000549009"/>
    </source>
</evidence>
<organism evidence="1 2">
    <name type="scientific">Streptomyces spectabilis</name>
    <dbReference type="NCBI Taxonomy" id="68270"/>
    <lineage>
        <taxon>Bacteria</taxon>
        <taxon>Bacillati</taxon>
        <taxon>Actinomycetota</taxon>
        <taxon>Actinomycetes</taxon>
        <taxon>Kitasatosporales</taxon>
        <taxon>Streptomycetaceae</taxon>
        <taxon>Streptomyces</taxon>
    </lineage>
</organism>